<evidence type="ECO:0000313" key="1">
    <source>
        <dbReference type="EMBL" id="MDL9981058.1"/>
    </source>
</evidence>
<reference evidence="1 2" key="1">
    <citation type="submission" date="2023-06" db="EMBL/GenBank/DDBJ databases">
        <title>Microbacterium sp. nov., isolated from a waste landfill.</title>
        <authorList>
            <person name="Wen W."/>
        </authorList>
    </citation>
    <scope>NUCLEOTIDE SEQUENCE [LARGE SCALE GENOMIC DNA]</scope>
    <source>
        <strain evidence="1 2">ASV49</strain>
    </source>
</reference>
<dbReference type="SUPFAM" id="SSF56214">
    <property type="entry name" value="4'-phosphopantetheinyl transferase"/>
    <property type="match status" value="1"/>
</dbReference>
<dbReference type="Proteomes" id="UP001235064">
    <property type="component" value="Unassembled WGS sequence"/>
</dbReference>
<keyword evidence="2" id="KW-1185">Reference proteome</keyword>
<organism evidence="1 2">
    <name type="scientific">Microbacterium candidum</name>
    <dbReference type="NCBI Taxonomy" id="3041922"/>
    <lineage>
        <taxon>Bacteria</taxon>
        <taxon>Bacillati</taxon>
        <taxon>Actinomycetota</taxon>
        <taxon>Actinomycetes</taxon>
        <taxon>Micrococcales</taxon>
        <taxon>Microbacteriaceae</taxon>
        <taxon>Microbacterium</taxon>
    </lineage>
</organism>
<evidence type="ECO:0000313" key="2">
    <source>
        <dbReference type="Proteomes" id="UP001235064"/>
    </source>
</evidence>
<sequence length="161" mass="16751">MIDGLRIAWRPVPPGTARRDTAWALVRELVGDVDIVAPCPFCGGPHGPVQLPGTPWRASVSYAGEVAVVGVMPAADATAFGIDAEPAGTPGARAWTRVEAALKADGRGLRVAPESVRITPDGSEWTAVVPGRDGEGERRYRGVDVTAPDDLVVSAAFRAAS</sequence>
<dbReference type="InterPro" id="IPR037143">
    <property type="entry name" value="4-PPantetheinyl_Trfase_dom_sf"/>
</dbReference>
<dbReference type="EMBL" id="JASXSZ010000006">
    <property type="protein sequence ID" value="MDL9981058.1"/>
    <property type="molecule type" value="Genomic_DNA"/>
</dbReference>
<gene>
    <name evidence="1" type="ORF">QSV35_17125</name>
</gene>
<proteinExistence type="predicted"/>
<name>A0ABT7N302_9MICO</name>
<accession>A0ABT7N302</accession>
<protein>
    <submittedName>
        <fullName evidence="1">Chemotaxis protein CheY</fullName>
    </submittedName>
</protein>
<comment type="caution">
    <text evidence="1">The sequence shown here is derived from an EMBL/GenBank/DDBJ whole genome shotgun (WGS) entry which is preliminary data.</text>
</comment>
<dbReference type="RefSeq" id="WP_286290045.1">
    <property type="nucleotide sequence ID" value="NZ_JASXSZ010000006.1"/>
</dbReference>